<protein>
    <submittedName>
        <fullName evidence="1">Uncharacterized protein</fullName>
    </submittedName>
</protein>
<gene>
    <name evidence="1" type="ORF">EQG79_13395</name>
</gene>
<accession>A0A4Q2ULJ0</accession>
<comment type="caution">
    <text evidence="1">The sequence shown here is derived from an EMBL/GenBank/DDBJ whole genome shotgun (WGS) entry which is preliminary data.</text>
</comment>
<dbReference type="RefSeq" id="WP_129601777.1">
    <property type="nucleotide sequence ID" value="NZ_SBLB01000003.1"/>
</dbReference>
<dbReference type="EMBL" id="SBLB01000003">
    <property type="protein sequence ID" value="RYC69592.1"/>
    <property type="molecule type" value="Genomic_DNA"/>
</dbReference>
<dbReference type="AlphaFoldDB" id="A0A4Q2ULJ0"/>
<dbReference type="Proteomes" id="UP000290407">
    <property type="component" value="Unassembled WGS sequence"/>
</dbReference>
<evidence type="ECO:0000313" key="2">
    <source>
        <dbReference type="Proteomes" id="UP000290407"/>
    </source>
</evidence>
<reference evidence="1 2" key="1">
    <citation type="submission" date="2019-01" db="EMBL/GenBank/DDBJ databases">
        <title>Spirosoma flava sp. nov., a propanil-degrading bacterium isolated from herbicide-contaminated soil.</title>
        <authorList>
            <person name="Zhang L."/>
            <person name="Jiang J.-D."/>
        </authorList>
    </citation>
    <scope>NUCLEOTIDE SEQUENCE [LARGE SCALE GENOMIC DNA]</scope>
    <source>
        <strain evidence="1 2">TY50</strain>
    </source>
</reference>
<keyword evidence="2" id="KW-1185">Reference proteome</keyword>
<sequence length="80" mass="9285">MFSQIFFFQGEKAQVLINIRNAIGNAKLLPILIETFDVHDEYETSDTLGNGTEDDIYHVGKYYMAYNEGRQYISLTRKDN</sequence>
<name>A0A4Q2ULJ0_9BACT</name>
<organism evidence="1 2">
    <name type="scientific">Spirosoma sordidisoli</name>
    <dbReference type="NCBI Taxonomy" id="2502893"/>
    <lineage>
        <taxon>Bacteria</taxon>
        <taxon>Pseudomonadati</taxon>
        <taxon>Bacteroidota</taxon>
        <taxon>Cytophagia</taxon>
        <taxon>Cytophagales</taxon>
        <taxon>Cytophagaceae</taxon>
        <taxon>Spirosoma</taxon>
    </lineage>
</organism>
<evidence type="ECO:0000313" key="1">
    <source>
        <dbReference type="EMBL" id="RYC69592.1"/>
    </source>
</evidence>
<proteinExistence type="predicted"/>